<organism evidence="1 2">
    <name type="scientific">Aphidius gifuensis</name>
    <name type="common">Parasitoid wasp</name>
    <dbReference type="NCBI Taxonomy" id="684658"/>
    <lineage>
        <taxon>Eukaryota</taxon>
        <taxon>Metazoa</taxon>
        <taxon>Ecdysozoa</taxon>
        <taxon>Arthropoda</taxon>
        <taxon>Hexapoda</taxon>
        <taxon>Insecta</taxon>
        <taxon>Pterygota</taxon>
        <taxon>Neoptera</taxon>
        <taxon>Endopterygota</taxon>
        <taxon>Hymenoptera</taxon>
        <taxon>Apocrita</taxon>
        <taxon>Ichneumonoidea</taxon>
        <taxon>Braconidae</taxon>
        <taxon>Aphidiinae</taxon>
        <taxon>Aphidius</taxon>
    </lineage>
</organism>
<accession>A0A834XZW3</accession>
<gene>
    <name evidence="1" type="ORF">HCN44_003359</name>
</gene>
<dbReference type="AlphaFoldDB" id="A0A834XZW3"/>
<comment type="caution">
    <text evidence="1">The sequence shown here is derived from an EMBL/GenBank/DDBJ whole genome shotgun (WGS) entry which is preliminary data.</text>
</comment>
<protein>
    <submittedName>
        <fullName evidence="1">Uncharacterized protein</fullName>
    </submittedName>
</protein>
<evidence type="ECO:0000313" key="2">
    <source>
        <dbReference type="Proteomes" id="UP000639338"/>
    </source>
</evidence>
<reference evidence="1 2" key="1">
    <citation type="submission" date="2020-08" db="EMBL/GenBank/DDBJ databases">
        <title>Aphidius gifuensis genome sequencing and assembly.</title>
        <authorList>
            <person name="Du Z."/>
        </authorList>
    </citation>
    <scope>NUCLEOTIDE SEQUENCE [LARGE SCALE GENOMIC DNA]</scope>
    <source>
        <strain evidence="1">YNYX2018</strain>
        <tissue evidence="1">Adults</tissue>
    </source>
</reference>
<dbReference type="EMBL" id="JACMRX010000002">
    <property type="protein sequence ID" value="KAF7994269.1"/>
    <property type="molecule type" value="Genomic_DNA"/>
</dbReference>
<keyword evidence="2" id="KW-1185">Reference proteome</keyword>
<dbReference type="Proteomes" id="UP000639338">
    <property type="component" value="Unassembled WGS sequence"/>
</dbReference>
<name>A0A834XZW3_APHGI</name>
<proteinExistence type="predicted"/>
<sequence>MNVNSTTGDKSFKRGKIIEIDGNKELLLQNETVNQNTDSGSQKTSKAKSFALVWYVDEPYKDVLDIKKIPKSQREVGKIVKIKWHNASSGKDSIVHDKIIRISDNEKELNELALDENGIIRSNAVQLHSSEVIDDIAELKKNKKLLTVNIKKNKINSNSMIGQVSPLFTRTNGPKNSLLKTKNHIAINSLVEFVPPPPPGFNDDSCREAELNLSQIKTFTNDFCVETSSNLQQINTFEDNFCVEELNLKQINTFQSNEEPPCTHVEQPILLGSLLSDTNTIISDQQDFPASSQLLESLIIQENPCYLTGSWDQYDVYDHHVKDTSSNRKPCISDENEKTLYTCDSSKHSYTECQTPSSSKVMDSKIQSEIKRQLLDDNDEPEEEQLLNEIDKPEEELDNLTSDEETISELCNQEIEPRELCMLLNHESPCPPPPAFPLDAFFLRSSFLSIFIDSILRDEPSRILL</sequence>
<evidence type="ECO:0000313" key="1">
    <source>
        <dbReference type="EMBL" id="KAF7994269.1"/>
    </source>
</evidence>